<organism evidence="1">
    <name type="scientific">African swine fever virus</name>
    <name type="common">ASFV</name>
    <dbReference type="NCBI Taxonomy" id="10497"/>
    <lineage>
        <taxon>Viruses</taxon>
        <taxon>Varidnaviria</taxon>
        <taxon>Bamfordvirae</taxon>
        <taxon>Nucleocytoviricota</taxon>
        <taxon>Pokkesviricetes</taxon>
        <taxon>Asfuvirales</taxon>
        <taxon>Asfarviridae</taxon>
        <taxon>Asfivirus</taxon>
        <taxon>Asfivirus haemorrhagiae</taxon>
    </lineage>
</organism>
<protein>
    <submittedName>
        <fullName evidence="1">PS273R</fullName>
    </submittedName>
</protein>
<organismHost>
    <name type="scientific">Potamochoerus larvatus</name>
    <name type="common">Bushpig</name>
    <dbReference type="NCBI Taxonomy" id="273792"/>
</organismHost>
<organismHost>
    <name type="scientific">Sus scrofa</name>
    <name type="common">Pig</name>
    <dbReference type="NCBI Taxonomy" id="9823"/>
</organismHost>
<name>A0A6G7KTZ7_ASF</name>
<sequence>MYAQSTLQTKIPVYVQKYKKSSPLFCKKKRHSAAIRSPAYLPTPPCRPMRNKRDWTSPKNWRLGLYRQDPETTRVFLQTSISMQRCRGGPYSTPSFSTVLFPCWTLRGSTIYLFKWIWYRYIWGRSYNMYKAKWSSVLVSPSDAFYTRTFQRALESIGYPSLWICGATAGASNILFRREIPLQVPLFAGWNGSNSSYYKYTTPCKRLRLPTFVTSGRRPSAAPTACFTSGHALSTCHTPILYPLRLPTKTCICLQPICFASH</sequence>
<organismHost>
    <name type="scientific">Ornithodoros moubata</name>
    <name type="common">Soft tick</name>
    <name type="synonym">Argasid tick</name>
    <dbReference type="NCBI Taxonomy" id="6938"/>
</organismHost>
<dbReference type="EMBL" id="MN641876">
    <property type="protein sequence ID" value="QII88799.1"/>
    <property type="molecule type" value="Genomic_DNA"/>
</dbReference>
<reference evidence="1" key="1">
    <citation type="submission" date="2019-11" db="EMBL/GenBank/DDBJ databases">
        <authorList>
            <person name="Ndlovu S.S."/>
            <person name="Carulei O."/>
        </authorList>
    </citation>
    <scope>NUCLEOTIDE SEQUENCE [LARGE SCALE GENOMIC DNA]</scope>
    <source>
        <strain evidence="1">RSA_W1_1999</strain>
    </source>
</reference>
<gene>
    <name evidence="1" type="primary">S273R</name>
</gene>
<proteinExistence type="predicted"/>
<evidence type="ECO:0000313" key="1">
    <source>
        <dbReference type="EMBL" id="QII88799.1"/>
    </source>
</evidence>
<accession>A0A6G7KTZ7</accession>
<organismHost>
    <name type="scientific">Phacochoerus africanus</name>
    <name type="common">Warthog</name>
    <dbReference type="NCBI Taxonomy" id="41426"/>
</organismHost>
<organismHost>
    <name type="scientific">Ornithodoros</name>
    <name type="common">relapsing fever ticks</name>
    <dbReference type="NCBI Taxonomy" id="6937"/>
</organismHost>
<organismHost>
    <name type="scientific">Phacochoerus aethiopicus</name>
    <name type="common">Warthog</name>
    <dbReference type="NCBI Taxonomy" id="85517"/>
</organismHost>